<reference evidence="2 3" key="1">
    <citation type="submission" date="2021-07" db="EMBL/GenBank/DDBJ databases">
        <title>Karlodiniumbacter phycospheric gen. nov., sp. nov., a phycosphere bacterium isolated from karlodinium veneficum.</title>
        <authorList>
            <person name="Peng Y."/>
            <person name="Jiang L."/>
            <person name="Lee J."/>
        </authorList>
    </citation>
    <scope>NUCLEOTIDE SEQUENCE</scope>
    <source>
        <strain evidence="2 3">N5</strain>
    </source>
</reference>
<feature type="domain" description="GP-PDE" evidence="1">
    <location>
        <begin position="11"/>
        <end position="254"/>
    </location>
</feature>
<dbReference type="Proteomes" id="UP000693972">
    <property type="component" value="Unassembled WGS sequence"/>
</dbReference>
<dbReference type="Pfam" id="PF03009">
    <property type="entry name" value="GDPD"/>
    <property type="match status" value="1"/>
</dbReference>
<evidence type="ECO:0000259" key="1">
    <source>
        <dbReference type="PROSITE" id="PS51704"/>
    </source>
</evidence>
<dbReference type="InterPro" id="IPR017946">
    <property type="entry name" value="PLC-like_Pdiesterase_TIM-brl"/>
</dbReference>
<dbReference type="Gene3D" id="3.20.20.190">
    <property type="entry name" value="Phosphatidylinositol (PI) phosphodiesterase"/>
    <property type="match status" value="1"/>
</dbReference>
<dbReference type="SUPFAM" id="SSF51695">
    <property type="entry name" value="PLC-like phosphodiesterases"/>
    <property type="match status" value="1"/>
</dbReference>
<evidence type="ECO:0000313" key="2">
    <source>
        <dbReference type="EMBL" id="QXL87159.1"/>
    </source>
</evidence>
<dbReference type="GO" id="GO:0008081">
    <property type="term" value="F:phosphoric diester hydrolase activity"/>
    <property type="evidence" value="ECO:0007669"/>
    <property type="project" value="InterPro"/>
</dbReference>
<evidence type="ECO:0000313" key="3">
    <source>
        <dbReference type="Proteomes" id="UP000693972"/>
    </source>
</evidence>
<dbReference type="EMBL" id="JAIMBW010000001">
    <property type="protein sequence ID" value="MBY4894508.1"/>
    <property type="molecule type" value="Genomic_DNA"/>
</dbReference>
<protein>
    <submittedName>
        <fullName evidence="2">Phosphodiesterase</fullName>
    </submittedName>
</protein>
<dbReference type="PANTHER" id="PTHR46211">
    <property type="entry name" value="GLYCEROPHOSPHORYL DIESTER PHOSPHODIESTERASE"/>
    <property type="match status" value="1"/>
</dbReference>
<proteinExistence type="predicted"/>
<dbReference type="AlphaFoldDB" id="A0A975YFA0"/>
<dbReference type="RefSeq" id="WP_257894069.1">
    <property type="nucleotide sequence ID" value="NZ_JAIMBW010000001.1"/>
</dbReference>
<dbReference type="PROSITE" id="PS51704">
    <property type="entry name" value="GP_PDE"/>
    <property type="match status" value="1"/>
</dbReference>
<dbReference type="PANTHER" id="PTHR46211:SF1">
    <property type="entry name" value="GLYCEROPHOSPHODIESTER PHOSPHODIESTERASE, CYTOPLASMIC"/>
    <property type="match status" value="1"/>
</dbReference>
<accession>A0A975YFA0</accession>
<sequence length="254" mass="27014">MTPPLPPEFLGKPLAHRGLHDRARGVIENSAGAVLAAVAQGYGVEIDVQLTSDGAAMVFHDARLDRLTAESGPIRGWAARDLVKLTLTGSSETVPTLPEVLEIVGGRVPLLIELKDQSGGTGSAPDELERAVARALQGYDGPVAVMSFNPHMVANMAKRAPSVPRGIVTDGFNEKEWPDLSPDTLHALREIGAFDAIGASFISHDCEDLAAPRVAELKAKGVPILCWTVKSPEQEAKARRVADNITFEGYTPGQ</sequence>
<dbReference type="GO" id="GO:0006629">
    <property type="term" value="P:lipid metabolic process"/>
    <property type="evidence" value="ECO:0007669"/>
    <property type="project" value="InterPro"/>
</dbReference>
<keyword evidence="3" id="KW-1185">Reference proteome</keyword>
<gene>
    <name evidence="2" type="ORF">KUL25_17255</name>
</gene>
<dbReference type="EMBL" id="CP078073">
    <property type="protein sequence ID" value="QXL87159.1"/>
    <property type="molecule type" value="Genomic_DNA"/>
</dbReference>
<dbReference type="InterPro" id="IPR030395">
    <property type="entry name" value="GP_PDE_dom"/>
</dbReference>
<organism evidence="2">
    <name type="scientific">Gymnodinialimonas phycosphaerae</name>
    <dbReference type="NCBI Taxonomy" id="2841589"/>
    <lineage>
        <taxon>Bacteria</taxon>
        <taxon>Pseudomonadati</taxon>
        <taxon>Pseudomonadota</taxon>
        <taxon>Alphaproteobacteria</taxon>
        <taxon>Rhodobacterales</taxon>
        <taxon>Paracoccaceae</taxon>
        <taxon>Gymnodinialimonas</taxon>
    </lineage>
</organism>
<name>A0A975YFA0_9RHOB</name>